<dbReference type="PANTHER" id="PTHR11586:SF37">
    <property type="entry name" value="TRNA-BINDING DOMAIN-CONTAINING PROTEIN"/>
    <property type="match status" value="1"/>
</dbReference>
<dbReference type="Gene3D" id="2.40.50.140">
    <property type="entry name" value="Nucleic acid-binding proteins"/>
    <property type="match status" value="1"/>
</dbReference>
<dbReference type="Proteomes" id="UP000178176">
    <property type="component" value="Unassembled WGS sequence"/>
</dbReference>
<dbReference type="PROSITE" id="PS50886">
    <property type="entry name" value="TRBD"/>
    <property type="match status" value="1"/>
</dbReference>
<keyword evidence="1 3" id="KW-0820">tRNA-binding</keyword>
<dbReference type="Pfam" id="PF01588">
    <property type="entry name" value="tRNA_bind"/>
    <property type="match status" value="1"/>
</dbReference>
<sequence length="117" mass="12963">MKAAKVKPTIKFADLEKIDMRVGRIVSVEDMEKSDKLVRLTVDFGDFKRKILVGLRKERENPKEIEGKQALFVVNLEPKEMMSEVSGGMLFDIGYANGITPVLAIPEKEVPNGATAG</sequence>
<name>A0A1F4YEP7_9BACT</name>
<dbReference type="InterPro" id="IPR012340">
    <property type="entry name" value="NA-bd_OB-fold"/>
</dbReference>
<dbReference type="GO" id="GO:0000049">
    <property type="term" value="F:tRNA binding"/>
    <property type="evidence" value="ECO:0007669"/>
    <property type="project" value="UniProtKB-UniRule"/>
</dbReference>
<evidence type="ECO:0000256" key="3">
    <source>
        <dbReference type="PROSITE-ProRule" id="PRU00209"/>
    </source>
</evidence>
<evidence type="ECO:0000313" key="5">
    <source>
        <dbReference type="EMBL" id="OGC92392.1"/>
    </source>
</evidence>
<comment type="caution">
    <text evidence="5">The sequence shown here is derived from an EMBL/GenBank/DDBJ whole genome shotgun (WGS) entry which is preliminary data.</text>
</comment>
<proteinExistence type="predicted"/>
<evidence type="ECO:0000256" key="1">
    <source>
        <dbReference type="ARBA" id="ARBA00022555"/>
    </source>
</evidence>
<evidence type="ECO:0000259" key="4">
    <source>
        <dbReference type="PROSITE" id="PS50886"/>
    </source>
</evidence>
<dbReference type="InterPro" id="IPR051270">
    <property type="entry name" value="Tyrosine-tRNA_ligase_regulator"/>
</dbReference>
<gene>
    <name evidence="5" type="ORF">A2876_02340</name>
</gene>
<reference evidence="5 6" key="1">
    <citation type="journal article" date="2016" name="Nat. Commun.">
        <title>Thousands of microbial genomes shed light on interconnected biogeochemical processes in an aquifer system.</title>
        <authorList>
            <person name="Anantharaman K."/>
            <person name="Brown C.T."/>
            <person name="Hug L.A."/>
            <person name="Sharon I."/>
            <person name="Castelle C.J."/>
            <person name="Probst A.J."/>
            <person name="Thomas B.C."/>
            <person name="Singh A."/>
            <person name="Wilkins M.J."/>
            <person name="Karaoz U."/>
            <person name="Brodie E.L."/>
            <person name="Williams K.H."/>
            <person name="Hubbard S.S."/>
            <person name="Banfield J.F."/>
        </authorList>
    </citation>
    <scope>NUCLEOTIDE SEQUENCE [LARGE SCALE GENOMIC DNA]</scope>
</reference>
<dbReference type="PANTHER" id="PTHR11586">
    <property type="entry name" value="TRNA-AMINOACYLATION COFACTOR ARC1 FAMILY MEMBER"/>
    <property type="match status" value="1"/>
</dbReference>
<dbReference type="SUPFAM" id="SSF50249">
    <property type="entry name" value="Nucleic acid-binding proteins"/>
    <property type="match status" value="1"/>
</dbReference>
<evidence type="ECO:0000256" key="2">
    <source>
        <dbReference type="ARBA" id="ARBA00022884"/>
    </source>
</evidence>
<dbReference type="AlphaFoldDB" id="A0A1F4YEP7"/>
<protein>
    <submittedName>
        <fullName evidence="5">tRNA-binding protein</fullName>
    </submittedName>
</protein>
<organism evidence="5 6">
    <name type="scientific">Candidatus Amesbacteria bacterium RIFCSPHIGHO2_01_FULL_48_32b</name>
    <dbReference type="NCBI Taxonomy" id="1797253"/>
    <lineage>
        <taxon>Bacteria</taxon>
        <taxon>Candidatus Amesiibacteriota</taxon>
    </lineage>
</organism>
<dbReference type="InterPro" id="IPR002547">
    <property type="entry name" value="tRNA-bd_dom"/>
</dbReference>
<accession>A0A1F4YEP7</accession>
<evidence type="ECO:0000313" key="6">
    <source>
        <dbReference type="Proteomes" id="UP000178176"/>
    </source>
</evidence>
<keyword evidence="2 3" id="KW-0694">RNA-binding</keyword>
<feature type="domain" description="TRNA-binding" evidence="4">
    <location>
        <begin position="14"/>
        <end position="117"/>
    </location>
</feature>
<dbReference type="EMBL" id="MEXH01000016">
    <property type="protein sequence ID" value="OGC92392.1"/>
    <property type="molecule type" value="Genomic_DNA"/>
</dbReference>